<evidence type="ECO:0000313" key="2">
    <source>
        <dbReference type="Proteomes" id="UP000190367"/>
    </source>
</evidence>
<reference evidence="2" key="1">
    <citation type="submission" date="2017-02" db="EMBL/GenBank/DDBJ databases">
        <authorList>
            <person name="Varghese N."/>
            <person name="Submissions S."/>
        </authorList>
    </citation>
    <scope>NUCLEOTIDE SEQUENCE [LARGE SCALE GENOMIC DNA]</scope>
    <source>
        <strain evidence="2">DSM 22224</strain>
    </source>
</reference>
<dbReference type="STRING" id="634771.SAMN04488128_102101"/>
<dbReference type="Pfam" id="PF13715">
    <property type="entry name" value="CarbopepD_reg_2"/>
    <property type="match status" value="1"/>
</dbReference>
<name>A0A1T4Q104_9BACT</name>
<dbReference type="InterPro" id="IPR008969">
    <property type="entry name" value="CarboxyPept-like_regulatory"/>
</dbReference>
<dbReference type="Proteomes" id="UP000190367">
    <property type="component" value="Unassembled WGS sequence"/>
</dbReference>
<gene>
    <name evidence="1" type="ORF">SAMN04488128_102101</name>
</gene>
<evidence type="ECO:0000313" key="1">
    <source>
        <dbReference type="EMBL" id="SJZ97207.1"/>
    </source>
</evidence>
<dbReference type="Pfam" id="PF18939">
    <property type="entry name" value="DUF5686"/>
    <property type="match status" value="1"/>
</dbReference>
<dbReference type="AlphaFoldDB" id="A0A1T4Q104"/>
<sequence length="854" mass="98533">MGGWHDIYRLISTTTVILMPQTFVCICKGWVVLFWLLLSANEVWAQHSATTSGKVVNKFTEEPLPFATVYWKAAGYGVMTDSAGHFNLARSFRREDTLVVRYVGYDQKMIPLAATDVAPLLIQLEATMKLGVEVKAKMDRGLVWWRQIVARKAANAPGHYDSYYAELYNKLEIDISNIDKRRWEKSRLMKPYTFVTQRIDSTSEQSPFLPVFLSESVSDYYVSGSPSRVREEIRALSSSGVKNESVMEYMGGINQKINTYQNAIPVFGREFISPLSSVGDRYYHYKGLDTVTRNGEQFYHLAFTPRREGENLFAGDCWIQASTWAIQKISLSVVGAVNINFVKRLDIIQEFTQQHEKDWVVAKDRFVVELAPLGKSRTTFIGRKTTLYSNIATNQDFITTKLNSNRRNEEVVIADSATTGGKAYMEQHRPETLTRNEKHAITLVDTLKSIPSFKRLSNTITFLVDGHIKLGKVEIGPWYKWVSRNRVEGARARFDLGTTAEFSRNWRLNGYLAYGMKDRSLKGKMAVSYTWPKDNGWQVFASYKDDLDNNQRGFNGEEVSLDNIFGQLVRRRGIPQKFIREADMRVSVLKQFPQEFSLQGTVSRTCYTTFEPLPPHKIFLSTEHEKVVNTEFQLKFRYAPGEKEVRTFRKTRRVRSNLPVAEIGYSLAGAGVLDSKYQYHKLNMSIRQQFNLTGWGRINYMVYAGQIFADKLPFMLLQIHPGNETYYYNKEAFSLMNKYEFFSDRYAGINIEHNFNGKLLNLLPFMRRTGVRQFWNVKSVIGDLSYRNRMYNQMEFGRYGMRSLNGNVYTEVGTGFDNIFRFFRVDAVWRFYPQQAAVSNASNFGVFGSFRLQF</sequence>
<keyword evidence="2" id="KW-1185">Reference proteome</keyword>
<dbReference type="EMBL" id="FUWZ01000002">
    <property type="protein sequence ID" value="SJZ97207.1"/>
    <property type="molecule type" value="Genomic_DNA"/>
</dbReference>
<protein>
    <submittedName>
        <fullName evidence="1">CarboxypepD_reg-like domain-containing protein</fullName>
    </submittedName>
</protein>
<dbReference type="InterPro" id="IPR043741">
    <property type="entry name" value="DUF5686"/>
</dbReference>
<dbReference type="SUPFAM" id="SSF49464">
    <property type="entry name" value="Carboxypeptidase regulatory domain-like"/>
    <property type="match status" value="1"/>
</dbReference>
<organism evidence="1 2">
    <name type="scientific">Chitinophaga eiseniae</name>
    <dbReference type="NCBI Taxonomy" id="634771"/>
    <lineage>
        <taxon>Bacteria</taxon>
        <taxon>Pseudomonadati</taxon>
        <taxon>Bacteroidota</taxon>
        <taxon>Chitinophagia</taxon>
        <taxon>Chitinophagales</taxon>
        <taxon>Chitinophagaceae</taxon>
        <taxon>Chitinophaga</taxon>
    </lineage>
</organism>
<proteinExistence type="predicted"/>
<accession>A0A1T4Q104</accession>